<sequence>MSLLRTALAICRKDLQTELRSREVVPVMVVFALIAGALWNFALDPAREALPQVFPGLLWLTVFFAGMLGVYRSFFGEVRGGTLAGLMLAPVDRAAIYYGKLFANAVLLLLLEAVAVPAYFLFFDYRPAGRPLALVPVLLLGTVGFAATGTLLAALAAATRAGEALLPVLLFPVLVPLVLGVVQVTRGVLDPGAVQDAGLWLRLLVAYDAAALALPYVLFESLVEV</sequence>
<evidence type="ECO:0000256" key="5">
    <source>
        <dbReference type="ARBA" id="ARBA00022748"/>
    </source>
</evidence>
<name>A0AA35CKZ0_9FIRM</name>
<dbReference type="AlphaFoldDB" id="A0AA35CKZ0"/>
<dbReference type="GO" id="GO:0005886">
    <property type="term" value="C:plasma membrane"/>
    <property type="evidence" value="ECO:0007669"/>
    <property type="project" value="TreeGrafter"/>
</dbReference>
<comment type="similarity">
    <text evidence="2">Belongs to the CcmB/CycW/HelB family.</text>
</comment>
<dbReference type="PANTHER" id="PTHR30070:SF1">
    <property type="entry name" value="CYTOCHROME C BIOGENESIS B-RELATED"/>
    <property type="match status" value="1"/>
</dbReference>
<keyword evidence="3" id="KW-0813">Transport</keyword>
<dbReference type="KEGG" id="cmic:caldi_22170"/>
<evidence type="ECO:0000256" key="3">
    <source>
        <dbReference type="ARBA" id="ARBA00022448"/>
    </source>
</evidence>
<keyword evidence="4 8" id="KW-0812">Transmembrane</keyword>
<dbReference type="Pfam" id="PF03379">
    <property type="entry name" value="CcmB"/>
    <property type="match status" value="1"/>
</dbReference>
<proteinExistence type="inferred from homology"/>
<protein>
    <submittedName>
        <fullName evidence="9">Heme ABC transporter permease</fullName>
    </submittedName>
</protein>
<feature type="transmembrane region" description="Helical" evidence="8">
    <location>
        <begin position="54"/>
        <end position="75"/>
    </location>
</feature>
<accession>A0AA35CKZ0</accession>
<gene>
    <name evidence="9" type="ORF">caldi_22170</name>
</gene>
<feature type="transmembrane region" description="Helical" evidence="8">
    <location>
        <begin position="95"/>
        <end position="122"/>
    </location>
</feature>
<dbReference type="InterPro" id="IPR003544">
    <property type="entry name" value="Cyt_c_biogenesis_CcmB"/>
</dbReference>
<dbReference type="RefSeq" id="WP_264841804.1">
    <property type="nucleotide sequence ID" value="NZ_AP025628.1"/>
</dbReference>
<evidence type="ECO:0000256" key="4">
    <source>
        <dbReference type="ARBA" id="ARBA00022692"/>
    </source>
</evidence>
<evidence type="ECO:0000313" key="9">
    <source>
        <dbReference type="EMBL" id="BDG61127.1"/>
    </source>
</evidence>
<evidence type="ECO:0000256" key="1">
    <source>
        <dbReference type="ARBA" id="ARBA00004141"/>
    </source>
</evidence>
<dbReference type="PRINTS" id="PR01414">
    <property type="entry name" value="CCMBBIOGNSIS"/>
</dbReference>
<dbReference type="PANTHER" id="PTHR30070">
    <property type="entry name" value="HEME EXPORTER PROTEIN B"/>
    <property type="match status" value="1"/>
</dbReference>
<keyword evidence="5" id="KW-0201">Cytochrome c-type biogenesis</keyword>
<dbReference type="EMBL" id="AP025628">
    <property type="protein sequence ID" value="BDG61127.1"/>
    <property type="molecule type" value="Genomic_DNA"/>
</dbReference>
<organism evidence="9 10">
    <name type="scientific">Caldinitratiruptor microaerophilus</name>
    <dbReference type="NCBI Taxonomy" id="671077"/>
    <lineage>
        <taxon>Bacteria</taxon>
        <taxon>Bacillati</taxon>
        <taxon>Bacillota</taxon>
        <taxon>Clostridia</taxon>
        <taxon>Eubacteriales</taxon>
        <taxon>Symbiobacteriaceae</taxon>
        <taxon>Caldinitratiruptor</taxon>
    </lineage>
</organism>
<keyword evidence="10" id="KW-1185">Reference proteome</keyword>
<feature type="transmembrane region" description="Helical" evidence="8">
    <location>
        <begin position="24"/>
        <end position="42"/>
    </location>
</feature>
<dbReference type="Proteomes" id="UP001163687">
    <property type="component" value="Chromosome"/>
</dbReference>
<evidence type="ECO:0000256" key="2">
    <source>
        <dbReference type="ARBA" id="ARBA00010544"/>
    </source>
</evidence>
<dbReference type="GO" id="GO:1903607">
    <property type="term" value="P:cytochrome c biosynthetic process"/>
    <property type="evidence" value="ECO:0007669"/>
    <property type="project" value="TreeGrafter"/>
</dbReference>
<evidence type="ECO:0000256" key="8">
    <source>
        <dbReference type="SAM" id="Phobius"/>
    </source>
</evidence>
<feature type="transmembrane region" description="Helical" evidence="8">
    <location>
        <begin position="134"/>
        <end position="158"/>
    </location>
</feature>
<dbReference type="GO" id="GO:0015232">
    <property type="term" value="F:heme transmembrane transporter activity"/>
    <property type="evidence" value="ECO:0007669"/>
    <property type="project" value="InterPro"/>
</dbReference>
<keyword evidence="7 8" id="KW-0472">Membrane</keyword>
<reference evidence="9" key="1">
    <citation type="submission" date="2022-03" db="EMBL/GenBank/DDBJ databases">
        <title>Complete genome sequence of Caldinitratiruptor microaerophilus.</title>
        <authorList>
            <person name="Mukaiyama R."/>
            <person name="Nishiyama T."/>
            <person name="Ueda K."/>
        </authorList>
    </citation>
    <scope>NUCLEOTIDE SEQUENCE</scope>
    <source>
        <strain evidence="9">JCM 16183</strain>
    </source>
</reference>
<keyword evidence="6 8" id="KW-1133">Transmembrane helix</keyword>
<evidence type="ECO:0000256" key="7">
    <source>
        <dbReference type="ARBA" id="ARBA00023136"/>
    </source>
</evidence>
<evidence type="ECO:0000256" key="6">
    <source>
        <dbReference type="ARBA" id="ARBA00022989"/>
    </source>
</evidence>
<comment type="subcellular location">
    <subcellularLocation>
        <location evidence="1">Membrane</location>
        <topology evidence="1">Multi-pass membrane protein</topology>
    </subcellularLocation>
</comment>
<feature type="transmembrane region" description="Helical" evidence="8">
    <location>
        <begin position="164"/>
        <end position="185"/>
    </location>
</feature>
<evidence type="ECO:0000313" key="10">
    <source>
        <dbReference type="Proteomes" id="UP001163687"/>
    </source>
</evidence>
<feature type="transmembrane region" description="Helical" evidence="8">
    <location>
        <begin position="197"/>
        <end position="219"/>
    </location>
</feature>
<dbReference type="GO" id="GO:0017004">
    <property type="term" value="P:cytochrome complex assembly"/>
    <property type="evidence" value="ECO:0007669"/>
    <property type="project" value="UniProtKB-KW"/>
</dbReference>